<comment type="caution">
    <text evidence="2">The sequence shown here is derived from an EMBL/GenBank/DDBJ whole genome shotgun (WGS) entry which is preliminary data.</text>
</comment>
<dbReference type="EMBL" id="WXEW01000008">
    <property type="protein sequence ID" value="NAS25369.1"/>
    <property type="molecule type" value="Genomic_DNA"/>
</dbReference>
<gene>
    <name evidence="2" type="ORF">GT755_27250</name>
</gene>
<dbReference type="InterPro" id="IPR045697">
    <property type="entry name" value="DUF5919"/>
</dbReference>
<dbReference type="Proteomes" id="UP000479526">
    <property type="component" value="Unassembled WGS sequence"/>
</dbReference>
<proteinExistence type="predicted"/>
<dbReference type="RefSeq" id="WP_161482460.1">
    <property type="nucleotide sequence ID" value="NZ_WXEW01000008.1"/>
</dbReference>
<dbReference type="AlphaFoldDB" id="A0A7C9N498"/>
<name>A0A7C9N498_9ACTN</name>
<reference evidence="2 3" key="1">
    <citation type="submission" date="2020-01" db="EMBL/GenBank/DDBJ databases">
        <title>Herbidospora sp. NEAU-GS84 nov., a novel actinomycete isolated from soil.</title>
        <authorList>
            <person name="Han L."/>
        </authorList>
    </citation>
    <scope>NUCLEOTIDE SEQUENCE [LARGE SCALE GENOMIC DNA]</scope>
    <source>
        <strain evidence="2 3">NEAU-GS84</strain>
    </source>
</reference>
<organism evidence="2 3">
    <name type="scientific">Herbidospora solisilvae</name>
    <dbReference type="NCBI Taxonomy" id="2696284"/>
    <lineage>
        <taxon>Bacteria</taxon>
        <taxon>Bacillati</taxon>
        <taxon>Actinomycetota</taxon>
        <taxon>Actinomycetes</taxon>
        <taxon>Streptosporangiales</taxon>
        <taxon>Streptosporangiaceae</taxon>
        <taxon>Herbidospora</taxon>
    </lineage>
</organism>
<evidence type="ECO:0000313" key="3">
    <source>
        <dbReference type="Proteomes" id="UP000479526"/>
    </source>
</evidence>
<evidence type="ECO:0000259" key="1">
    <source>
        <dbReference type="Pfam" id="PF19319"/>
    </source>
</evidence>
<keyword evidence="3" id="KW-1185">Reference proteome</keyword>
<sequence length="280" mass="31018">MTEQAIMLRTLLRQRHWQSYTTFCREYDKAARQVDPCLMGKWPSRAQLNRWLTGELKGLPYADHCRVLEAMFPGTTAAELFSAEAVPRPEVVVPPVVAAAGAMADLTAVYSSRSAFTAAHPPSALFDNAQSIDAAGLSLNVICQSYPDHQLKRLLDEGTRIRCLFLDPKGAAIKAREAEEQYTDATLQVLTALNISILTRLKARLGDATAERLEIRVYDETIRFNILIVDGKTCVVQPYLPASRGVDSPTLVMTNDATEGGLYPVFVQVFSSLWERSKPV</sequence>
<feature type="domain" description="DUF5919" evidence="1">
    <location>
        <begin position="132"/>
        <end position="280"/>
    </location>
</feature>
<dbReference type="Pfam" id="PF19319">
    <property type="entry name" value="DUF5919"/>
    <property type="match status" value="1"/>
</dbReference>
<evidence type="ECO:0000313" key="2">
    <source>
        <dbReference type="EMBL" id="NAS25369.1"/>
    </source>
</evidence>
<accession>A0A7C9N498</accession>
<protein>
    <recommendedName>
        <fullName evidence="1">DUF5919 domain-containing protein</fullName>
    </recommendedName>
</protein>